<proteinExistence type="predicted"/>
<name>A0A388JRW2_CHABU</name>
<dbReference type="Proteomes" id="UP000265515">
    <property type="component" value="Unassembled WGS sequence"/>
</dbReference>
<organism evidence="2 3">
    <name type="scientific">Chara braunii</name>
    <name type="common">Braun's stonewort</name>
    <dbReference type="NCBI Taxonomy" id="69332"/>
    <lineage>
        <taxon>Eukaryota</taxon>
        <taxon>Viridiplantae</taxon>
        <taxon>Streptophyta</taxon>
        <taxon>Charophyceae</taxon>
        <taxon>Charales</taxon>
        <taxon>Characeae</taxon>
        <taxon>Chara</taxon>
    </lineage>
</organism>
<feature type="region of interest" description="Disordered" evidence="1">
    <location>
        <begin position="102"/>
        <end position="155"/>
    </location>
</feature>
<gene>
    <name evidence="2" type="ORF">CBR_g5689</name>
</gene>
<evidence type="ECO:0000313" key="3">
    <source>
        <dbReference type="Proteomes" id="UP000265515"/>
    </source>
</evidence>
<dbReference type="Gramene" id="GBG60513">
    <property type="protein sequence ID" value="GBG60513"/>
    <property type="gene ID" value="CBR_g5689"/>
</dbReference>
<evidence type="ECO:0000256" key="1">
    <source>
        <dbReference type="SAM" id="MobiDB-lite"/>
    </source>
</evidence>
<reference evidence="2 3" key="1">
    <citation type="journal article" date="2018" name="Cell">
        <title>The Chara Genome: Secondary Complexity and Implications for Plant Terrestrialization.</title>
        <authorList>
            <person name="Nishiyama T."/>
            <person name="Sakayama H."/>
            <person name="Vries J.D."/>
            <person name="Buschmann H."/>
            <person name="Saint-Marcoux D."/>
            <person name="Ullrich K.K."/>
            <person name="Haas F.B."/>
            <person name="Vanderstraeten L."/>
            <person name="Becker D."/>
            <person name="Lang D."/>
            <person name="Vosolsobe S."/>
            <person name="Rombauts S."/>
            <person name="Wilhelmsson P.K.I."/>
            <person name="Janitza P."/>
            <person name="Kern R."/>
            <person name="Heyl A."/>
            <person name="Rumpler F."/>
            <person name="Villalobos L.I.A.C."/>
            <person name="Clay J.M."/>
            <person name="Skokan R."/>
            <person name="Toyoda A."/>
            <person name="Suzuki Y."/>
            <person name="Kagoshima H."/>
            <person name="Schijlen E."/>
            <person name="Tajeshwar N."/>
            <person name="Catarino B."/>
            <person name="Hetherington A.J."/>
            <person name="Saltykova A."/>
            <person name="Bonnot C."/>
            <person name="Breuninger H."/>
            <person name="Symeonidi A."/>
            <person name="Radhakrishnan G.V."/>
            <person name="Van Nieuwerburgh F."/>
            <person name="Deforce D."/>
            <person name="Chang C."/>
            <person name="Karol K.G."/>
            <person name="Hedrich R."/>
            <person name="Ulvskov P."/>
            <person name="Glockner G."/>
            <person name="Delwiche C.F."/>
            <person name="Petrasek J."/>
            <person name="Van de Peer Y."/>
            <person name="Friml J."/>
            <person name="Beilby M."/>
            <person name="Dolan L."/>
            <person name="Kohara Y."/>
            <person name="Sugano S."/>
            <person name="Fujiyama A."/>
            <person name="Delaux P.-M."/>
            <person name="Quint M."/>
            <person name="TheiBen G."/>
            <person name="Hagemann M."/>
            <person name="Harholt J."/>
            <person name="Dunand C."/>
            <person name="Zachgo S."/>
            <person name="Langdale J."/>
            <person name="Maumus F."/>
            <person name="Straeten D.V.D."/>
            <person name="Gould S.B."/>
            <person name="Rensing S.A."/>
        </authorList>
    </citation>
    <scope>NUCLEOTIDE SEQUENCE [LARGE SCALE GENOMIC DNA]</scope>
    <source>
        <strain evidence="2 3">S276</strain>
    </source>
</reference>
<comment type="caution">
    <text evidence="2">The sequence shown here is derived from an EMBL/GenBank/DDBJ whole genome shotgun (WGS) entry which is preliminary data.</text>
</comment>
<dbReference type="EMBL" id="BFEA01000011">
    <property type="protein sequence ID" value="GBG60513.1"/>
    <property type="molecule type" value="Genomic_DNA"/>
</dbReference>
<protein>
    <submittedName>
        <fullName evidence="2">Uncharacterized protein</fullName>
    </submittedName>
</protein>
<dbReference type="AlphaFoldDB" id="A0A388JRW2"/>
<keyword evidence="3" id="KW-1185">Reference proteome</keyword>
<evidence type="ECO:0000313" key="2">
    <source>
        <dbReference type="EMBL" id="GBG60513.1"/>
    </source>
</evidence>
<sequence length="505" mass="57268">MSCKQMRDHEPAPKHVQQDFRRNAAVYRYIVVGQKVDNKGVIMLRCTFYNKVWQETQYYATKHFTQPNYCKKVSNEALFQIAEKCIYRFEVDQIERVRRYTQERGLDPPRSGAMGGEGECPAQGVGEGEDTQHSAEGGVARDGEGGGAAEEDEMDVDLEVGRAEEERTLRGERRARVALQHPGGGPLPVLPSHSEIASMRAVEIHREEFKLEEVRQPLWARIQHMMEPAHCAAFLLNPRHRDVQYFSAQLEEYHTWLIQQAKRYLLSQTGFDESGARYLEVCRQFEDFHMQQAERNWAVHEGIHAKKRNQLTFEKVVHLVKITANVRLMEYRRAGCGYVLPWQRDKDMLDAQAGLAVEPVRSGMRSGMTKEEIEEQVALITRDPIGSFVSPPVESVFGARAAIFRPYPRDNASEDESIARQLVLEHVVEKRGRRAEEHRAGGVEGIRGMEDEVVGAVGIGLSSMLEERAGGNDRAQVEREGGMVVVDDGAQVEKEEVVAMVHDDE</sequence>
<accession>A0A388JRW2</accession>